<evidence type="ECO:0000256" key="9">
    <source>
        <dbReference type="ARBA" id="ARBA00022821"/>
    </source>
</evidence>
<comment type="subcellular location">
    <subcellularLocation>
        <location evidence="2">Cytoplasm</location>
    </subcellularLocation>
</comment>
<evidence type="ECO:0000256" key="6">
    <source>
        <dbReference type="ARBA" id="ARBA00022667"/>
    </source>
</evidence>
<sequence length="956" mass="109941">MAYASVVSLTRTIELLLTSNSPMQSLICDHREEFLTLYEKVSSLEVCAKKFEKSNVSGKMTDFEAHIKEVADFVELTIQLRLTESLEAYDEMQKEKAHERLCDSLQQVAQEIDRVQKESTKIKDKGKQASNKPSLVQDSSLANVENNMLGRDDERKQLLEDLTRGFSGEPKVIPIVGMGGIGKTTLAKEVFDDVTIRSHFDVRSWATVSSQHNVKEILLSLLSSRKEMNDKYYKEDEPELADMLRKSLKGKRYLIVLDDIWKSKAWDDVRLCFPSENNGSRILLTTRDTEVACYAGTENLSLQMDFMHPDESWNLFRSAASANEALPSEFEAIGKQIVDKCQGLPLTIVVVAGILSKSERTIEDWENVAKDVKSFVKNDPDELCLHVLGLSYNHLTSDLKACLLYFGIFPEDSEISVKRLVRLWTAGGFLKLEKDLEGEAEKCLHDLIDRCLVLVNNISLDESKIKSCKVHDLIYELCLRELAESQNVFVMNDIVYVDNNGDYNLDEDDNWDDYDYLDKDEYDYAEWEDDLDEGDCLDEGNGLDEGNDLDEGEDGDMLSNERFRPMKHIMGPFKRRIEDDESDYGYYKALLTPGHHHLIRRQTDDAGNINLLKQTRSIFFFHSSSALYFTLTSKLFHFSLLRILDLSPIELPIFPAQILCLIWLRYLALSGYFDIPPEFCRLWNLQTFIASFFTSLPEQIWKLTELRHLELESLDLPNPPSVSVDEERYLGFSNIQTISGLSPSSCTEEVISGIRNVKKLRIFGEKDEYQICQESRLFDNLVHLHQLETLSFEINVPWNEVFSMTISSAEVFPATLKKLTLLRTNLRWEDLNIIGELPNLEGLKLHEDACKGEIWCPSPGGFTRLKLLQIHHHKIKYWKATNDSFPVLERLQIQYCRYLEEIPIEFAEIYSLQLVVLKDCKPKLKASAARIQQEQEDLGNKPVDVRFYNDLDDDYE</sequence>
<dbReference type="Pfam" id="PF23559">
    <property type="entry name" value="WHD_DRP"/>
    <property type="match status" value="1"/>
</dbReference>
<reference evidence="16" key="2">
    <citation type="submission" date="2025-08" db="UniProtKB">
        <authorList>
            <consortium name="RefSeq"/>
        </authorList>
    </citation>
    <scope>IDENTIFICATION</scope>
    <source>
        <tissue evidence="16">Leaf</tissue>
    </source>
</reference>
<keyword evidence="6" id="KW-0381">Hypersensitive response</keyword>
<keyword evidence="7" id="KW-0677">Repeat</keyword>
<proteinExistence type="inferred from homology"/>
<dbReference type="InterPro" id="IPR002182">
    <property type="entry name" value="NB-ARC"/>
</dbReference>
<evidence type="ECO:0000259" key="12">
    <source>
        <dbReference type="Pfam" id="PF00931"/>
    </source>
</evidence>
<keyword evidence="9" id="KW-0611">Plant defense</keyword>
<dbReference type="InterPro" id="IPR055414">
    <property type="entry name" value="LRR_R13L4/SHOC2-like"/>
</dbReference>
<dbReference type="Gene3D" id="3.40.50.300">
    <property type="entry name" value="P-loop containing nucleotide triphosphate hydrolases"/>
    <property type="match status" value="1"/>
</dbReference>
<dbReference type="GO" id="GO:0043531">
    <property type="term" value="F:ADP binding"/>
    <property type="evidence" value="ECO:0007669"/>
    <property type="project" value="InterPro"/>
</dbReference>
<feature type="compositionally biased region" description="Basic and acidic residues" evidence="11">
    <location>
        <begin position="116"/>
        <end position="127"/>
    </location>
</feature>
<evidence type="ECO:0000256" key="8">
    <source>
        <dbReference type="ARBA" id="ARBA00022741"/>
    </source>
</evidence>
<evidence type="ECO:0000313" key="15">
    <source>
        <dbReference type="Proteomes" id="UP000790787"/>
    </source>
</evidence>
<evidence type="ECO:0000256" key="10">
    <source>
        <dbReference type="ARBA" id="ARBA00022840"/>
    </source>
</evidence>
<dbReference type="InterPro" id="IPR042197">
    <property type="entry name" value="Apaf_helical"/>
</dbReference>
<name>A0A1S3Z892_TOBAC</name>
<gene>
    <name evidence="16" type="primary">LOC107784068</name>
</gene>
<dbReference type="InterPro" id="IPR032675">
    <property type="entry name" value="LRR_dom_sf"/>
</dbReference>
<dbReference type="Gene3D" id="3.80.10.10">
    <property type="entry name" value="Ribonuclease Inhibitor"/>
    <property type="match status" value="1"/>
</dbReference>
<dbReference type="FunFam" id="1.10.10.10:FF:000322">
    <property type="entry name" value="Probable disease resistance protein At1g63360"/>
    <property type="match status" value="1"/>
</dbReference>
<dbReference type="GO" id="GO:0005737">
    <property type="term" value="C:cytoplasm"/>
    <property type="evidence" value="ECO:0007669"/>
    <property type="project" value="UniProtKB-SubCell"/>
</dbReference>
<keyword evidence="10" id="KW-0067">ATP-binding</keyword>
<dbReference type="Pfam" id="PF23598">
    <property type="entry name" value="LRR_14"/>
    <property type="match status" value="1"/>
</dbReference>
<comment type="function">
    <text evidence="1">Confers resistance to late blight (Phytophthora infestans) races carrying the avirulence gene Avr1. Resistance proteins guard the plant against pathogens that contain an appropriate avirulence protein via an indirect interaction with this avirulence protein. That triggers a defense system including the hypersensitive response, which restricts the pathogen growth.</text>
</comment>
<dbReference type="KEGG" id="nta:107784068"/>
<dbReference type="Gene3D" id="1.10.8.430">
    <property type="entry name" value="Helical domain of apoptotic protease-activating factors"/>
    <property type="match status" value="1"/>
</dbReference>
<dbReference type="Gene3D" id="1.20.5.4130">
    <property type="match status" value="1"/>
</dbReference>
<dbReference type="Proteomes" id="UP000790787">
    <property type="component" value="Chromosome 21"/>
</dbReference>
<dbReference type="SUPFAM" id="SSF52540">
    <property type="entry name" value="P-loop containing nucleoside triphosphate hydrolases"/>
    <property type="match status" value="1"/>
</dbReference>
<dbReference type="GO" id="GO:0051607">
    <property type="term" value="P:defense response to virus"/>
    <property type="evidence" value="ECO:0007669"/>
    <property type="project" value="UniProtKB-ARBA"/>
</dbReference>
<dbReference type="RefSeq" id="XP_016460618.1">
    <property type="nucleotide sequence ID" value="XM_016605132.1"/>
</dbReference>
<evidence type="ECO:0000256" key="2">
    <source>
        <dbReference type="ARBA" id="ARBA00004496"/>
    </source>
</evidence>
<dbReference type="PANTHER" id="PTHR23155:SF1152">
    <property type="entry name" value="AAA+ ATPASE DOMAIN-CONTAINING PROTEIN"/>
    <property type="match status" value="1"/>
</dbReference>
<evidence type="ECO:0000256" key="5">
    <source>
        <dbReference type="ARBA" id="ARBA00022614"/>
    </source>
</evidence>
<dbReference type="GO" id="GO:0009626">
    <property type="term" value="P:plant-type hypersensitive response"/>
    <property type="evidence" value="ECO:0007669"/>
    <property type="project" value="UniProtKB-KW"/>
</dbReference>
<dbReference type="InterPro" id="IPR036388">
    <property type="entry name" value="WH-like_DNA-bd_sf"/>
</dbReference>
<dbReference type="AlphaFoldDB" id="A0A1S3Z892"/>
<keyword evidence="8" id="KW-0547">Nucleotide-binding</keyword>
<dbReference type="GO" id="GO:0005524">
    <property type="term" value="F:ATP binding"/>
    <property type="evidence" value="ECO:0007669"/>
    <property type="project" value="UniProtKB-KW"/>
</dbReference>
<keyword evidence="15" id="KW-1185">Reference proteome</keyword>
<dbReference type="RefSeq" id="XP_016460618.1">
    <property type="nucleotide sequence ID" value="XM_016605132.2"/>
</dbReference>
<accession>A0A1S3Z892</accession>
<evidence type="ECO:0000256" key="7">
    <source>
        <dbReference type="ARBA" id="ARBA00022737"/>
    </source>
</evidence>
<evidence type="ECO:0000256" key="3">
    <source>
        <dbReference type="ARBA" id="ARBA00008894"/>
    </source>
</evidence>
<protein>
    <submittedName>
        <fullName evidence="16">Late blight resistance protein homolog R1A-3 isoform X1</fullName>
    </submittedName>
</protein>
<dbReference type="PRINTS" id="PR00364">
    <property type="entry name" value="DISEASERSIST"/>
</dbReference>
<dbReference type="OrthoDB" id="1291908at2759"/>
<dbReference type="PaxDb" id="4097-A0A1S3Z892"/>
<dbReference type="InterPro" id="IPR044974">
    <property type="entry name" value="Disease_R_plants"/>
</dbReference>
<dbReference type="Gene3D" id="1.10.10.10">
    <property type="entry name" value="Winged helix-like DNA-binding domain superfamily/Winged helix DNA-binding domain"/>
    <property type="match status" value="1"/>
</dbReference>
<dbReference type="PANTHER" id="PTHR23155">
    <property type="entry name" value="DISEASE RESISTANCE PROTEIN RP"/>
    <property type="match status" value="1"/>
</dbReference>
<dbReference type="FunFam" id="3.40.50.300:FF:001091">
    <property type="entry name" value="Probable disease resistance protein At1g61300"/>
    <property type="match status" value="1"/>
</dbReference>
<feature type="region of interest" description="Disordered" evidence="11">
    <location>
        <begin position="116"/>
        <end position="135"/>
    </location>
</feature>
<feature type="domain" description="Disease resistance protein winged helix" evidence="13">
    <location>
        <begin position="408"/>
        <end position="477"/>
    </location>
</feature>
<comment type="similarity">
    <text evidence="3">Belongs to the disease resistance NB-LRR family.</text>
</comment>
<keyword evidence="4" id="KW-0963">Cytoplasm</keyword>
<dbReference type="InterPro" id="IPR058922">
    <property type="entry name" value="WHD_DRP"/>
</dbReference>
<dbReference type="SUPFAM" id="SSF52058">
    <property type="entry name" value="L domain-like"/>
    <property type="match status" value="1"/>
</dbReference>
<evidence type="ECO:0000256" key="4">
    <source>
        <dbReference type="ARBA" id="ARBA00022490"/>
    </source>
</evidence>
<feature type="domain" description="NB-ARC" evidence="12">
    <location>
        <begin position="155"/>
        <end position="324"/>
    </location>
</feature>
<feature type="domain" description="Disease resistance R13L4/SHOC-2-like LRR" evidence="14">
    <location>
        <begin position="614"/>
        <end position="921"/>
    </location>
</feature>
<dbReference type="InterPro" id="IPR027417">
    <property type="entry name" value="P-loop_NTPase"/>
</dbReference>
<reference evidence="15" key="1">
    <citation type="journal article" date="2014" name="Nat. Commun.">
        <title>The tobacco genome sequence and its comparison with those of tomato and potato.</title>
        <authorList>
            <person name="Sierro N."/>
            <person name="Battey J.N."/>
            <person name="Ouadi S."/>
            <person name="Bakaher N."/>
            <person name="Bovet L."/>
            <person name="Willig A."/>
            <person name="Goepfert S."/>
            <person name="Peitsch M.C."/>
            <person name="Ivanov N.V."/>
        </authorList>
    </citation>
    <scope>NUCLEOTIDE SEQUENCE [LARGE SCALE GENOMIC DNA]</scope>
</reference>
<evidence type="ECO:0000256" key="11">
    <source>
        <dbReference type="SAM" id="MobiDB-lite"/>
    </source>
</evidence>
<evidence type="ECO:0000313" key="16">
    <source>
        <dbReference type="RefSeq" id="XP_016460618.1"/>
    </source>
</evidence>
<feature type="compositionally biased region" description="Acidic residues" evidence="11">
    <location>
        <begin position="533"/>
        <end position="556"/>
    </location>
</feature>
<feature type="region of interest" description="Disordered" evidence="11">
    <location>
        <begin position="533"/>
        <end position="559"/>
    </location>
</feature>
<evidence type="ECO:0000256" key="1">
    <source>
        <dbReference type="ARBA" id="ARBA00002074"/>
    </source>
</evidence>
<dbReference type="GeneID" id="107784068"/>
<evidence type="ECO:0000259" key="14">
    <source>
        <dbReference type="Pfam" id="PF23598"/>
    </source>
</evidence>
<dbReference type="Pfam" id="PF00931">
    <property type="entry name" value="NB-ARC"/>
    <property type="match status" value="1"/>
</dbReference>
<keyword evidence="5" id="KW-0433">Leucine-rich repeat</keyword>
<organism evidence="15 16">
    <name type="scientific">Nicotiana tabacum</name>
    <name type="common">Common tobacco</name>
    <dbReference type="NCBI Taxonomy" id="4097"/>
    <lineage>
        <taxon>Eukaryota</taxon>
        <taxon>Viridiplantae</taxon>
        <taxon>Streptophyta</taxon>
        <taxon>Embryophyta</taxon>
        <taxon>Tracheophyta</taxon>
        <taxon>Spermatophyta</taxon>
        <taxon>Magnoliopsida</taxon>
        <taxon>eudicotyledons</taxon>
        <taxon>Gunneridae</taxon>
        <taxon>Pentapetalae</taxon>
        <taxon>asterids</taxon>
        <taxon>lamiids</taxon>
        <taxon>Solanales</taxon>
        <taxon>Solanaceae</taxon>
        <taxon>Nicotianoideae</taxon>
        <taxon>Nicotianeae</taxon>
        <taxon>Nicotiana</taxon>
    </lineage>
</organism>
<evidence type="ECO:0000259" key="13">
    <source>
        <dbReference type="Pfam" id="PF23559"/>
    </source>
</evidence>